<evidence type="ECO:0000256" key="3">
    <source>
        <dbReference type="ARBA" id="ARBA00022516"/>
    </source>
</evidence>
<keyword evidence="4" id="KW-0808">Transferase</keyword>
<dbReference type="AlphaFoldDB" id="A0A2A6CU71"/>
<evidence type="ECO:0000313" key="12">
    <source>
        <dbReference type="EnsemblMetazoa" id="PPA03388.1"/>
    </source>
</evidence>
<protein>
    <recommendedName>
        <fullName evidence="10">ethanolamine-phosphate cytidylyltransferase</fullName>
        <ecNumber evidence="10">2.7.7.14</ecNumber>
    </recommendedName>
    <alternativeName>
        <fullName evidence="11">CTP:phosphoethanolamine cytidylyltransferase</fullName>
    </alternativeName>
</protein>
<evidence type="ECO:0000256" key="11">
    <source>
        <dbReference type="ARBA" id="ARBA00031473"/>
    </source>
</evidence>
<dbReference type="InterPro" id="IPR044608">
    <property type="entry name" value="Ect1/PCYT2"/>
</dbReference>
<gene>
    <name evidence="12" type="primary">WBGene00092942</name>
</gene>
<accession>A0A2A6CU71</accession>
<evidence type="ECO:0000256" key="5">
    <source>
        <dbReference type="ARBA" id="ARBA00022695"/>
    </source>
</evidence>
<reference evidence="13" key="1">
    <citation type="journal article" date="2008" name="Nat. Genet.">
        <title>The Pristionchus pacificus genome provides a unique perspective on nematode lifestyle and parasitism.</title>
        <authorList>
            <person name="Dieterich C."/>
            <person name="Clifton S.W."/>
            <person name="Schuster L.N."/>
            <person name="Chinwalla A."/>
            <person name="Delehaunty K."/>
            <person name="Dinkelacker I."/>
            <person name="Fulton L."/>
            <person name="Fulton R."/>
            <person name="Godfrey J."/>
            <person name="Minx P."/>
            <person name="Mitreva M."/>
            <person name="Roeseler W."/>
            <person name="Tian H."/>
            <person name="Witte H."/>
            <person name="Yang S.P."/>
            <person name="Wilson R.K."/>
            <person name="Sommer R.J."/>
        </authorList>
    </citation>
    <scope>NUCLEOTIDE SEQUENCE [LARGE SCALE GENOMIC DNA]</scope>
    <source>
        <strain evidence="13">PS312</strain>
    </source>
</reference>
<evidence type="ECO:0000256" key="4">
    <source>
        <dbReference type="ARBA" id="ARBA00022679"/>
    </source>
</evidence>
<name>A0A2A6CU71_PRIPA</name>
<keyword evidence="6" id="KW-0443">Lipid metabolism</keyword>
<dbReference type="GO" id="GO:0006646">
    <property type="term" value="P:phosphatidylethanolamine biosynthetic process"/>
    <property type="evidence" value="ECO:0000318"/>
    <property type="project" value="GO_Central"/>
</dbReference>
<dbReference type="EnsemblMetazoa" id="PPA03388.1">
    <property type="protein sequence ID" value="PPA03388.1"/>
    <property type="gene ID" value="WBGene00092942"/>
</dbReference>
<keyword evidence="8" id="KW-1208">Phospholipid metabolism</keyword>
<comment type="pathway">
    <text evidence="9">Phospholipid metabolism; phosphatidylethanolamine biosynthesis; phosphatidylethanolamine from ethanolamine: step 2/3.</text>
</comment>
<dbReference type="CDD" id="cd02174">
    <property type="entry name" value="CCT"/>
    <property type="match status" value="1"/>
</dbReference>
<dbReference type="GO" id="GO:0005737">
    <property type="term" value="C:cytoplasm"/>
    <property type="evidence" value="ECO:0000318"/>
    <property type="project" value="GO_Central"/>
</dbReference>
<proteinExistence type="inferred from homology"/>
<dbReference type="Proteomes" id="UP000005239">
    <property type="component" value="Unassembled WGS sequence"/>
</dbReference>
<keyword evidence="3" id="KW-0444">Lipid biosynthesis</keyword>
<evidence type="ECO:0000256" key="2">
    <source>
        <dbReference type="ARBA" id="ARBA00010101"/>
    </source>
</evidence>
<dbReference type="NCBIfam" id="TIGR00125">
    <property type="entry name" value="cyt_tran_rel"/>
    <property type="match status" value="2"/>
</dbReference>
<evidence type="ECO:0000256" key="10">
    <source>
        <dbReference type="ARBA" id="ARBA00024221"/>
    </source>
</evidence>
<evidence type="ECO:0000256" key="8">
    <source>
        <dbReference type="ARBA" id="ARBA00023264"/>
    </source>
</evidence>
<dbReference type="InterPro" id="IPR004821">
    <property type="entry name" value="Cyt_trans-like"/>
</dbReference>
<dbReference type="GO" id="GO:0004306">
    <property type="term" value="F:ethanolamine-phosphate cytidylyltransferase activity"/>
    <property type="evidence" value="ECO:0000318"/>
    <property type="project" value="GO_Central"/>
</dbReference>
<keyword evidence="5" id="KW-0548">Nucleotidyltransferase</keyword>
<dbReference type="PANTHER" id="PTHR45780">
    <property type="entry name" value="ETHANOLAMINE-PHOSPHATE CYTIDYLYLTRANSFERASE"/>
    <property type="match status" value="1"/>
</dbReference>
<sequence>MQLAGVFNIAMEPKAERVWADGCYDMVHYGHANQLRQAKTFGKKLVVGVHTDEEIRLHKGPPVFTEVERYRMVRGIKWVDEVVEGAPYCTTVETLDRYNCDFCVHGDDITRTSEGTDTYEEVKNAGRYRECKRTEGVSTTDVVGRMLLLSRAHFTRDEWIEKHKEDARTLATHNDAASPWTDVSRLIASSRTLEEFSQGNKPKPGDKIVYVSGAFDLFHIGHLSFLEKANVLGDYLIVGILSDHMVNSYKGENHPLMNLNERVLTVLAYKCVNQVIIGAPYDVTDEMIDQFNISVVAQGSRVPHHEVDGVDPFAAPKRRGIFQIIDSKSDMRTEVIIKRIFDRREEFEQRNRTKFEKEKKINGHNGV</sequence>
<dbReference type="PANTHER" id="PTHR45780:SF2">
    <property type="entry name" value="ETHANOLAMINE-PHOSPHATE CYTIDYLYLTRANSFERASE"/>
    <property type="match status" value="1"/>
</dbReference>
<dbReference type="Gene3D" id="3.40.50.620">
    <property type="entry name" value="HUPs"/>
    <property type="match status" value="2"/>
</dbReference>
<evidence type="ECO:0000256" key="7">
    <source>
        <dbReference type="ARBA" id="ARBA00023209"/>
    </source>
</evidence>
<dbReference type="EC" id="2.7.7.14" evidence="10"/>
<evidence type="ECO:0000256" key="1">
    <source>
        <dbReference type="ARBA" id="ARBA00005189"/>
    </source>
</evidence>
<dbReference type="InterPro" id="IPR014729">
    <property type="entry name" value="Rossmann-like_a/b/a_fold"/>
</dbReference>
<comment type="pathway">
    <text evidence="1">Lipid metabolism.</text>
</comment>
<reference evidence="12" key="2">
    <citation type="submission" date="2022-06" db="UniProtKB">
        <authorList>
            <consortium name="EnsemblMetazoa"/>
        </authorList>
    </citation>
    <scope>IDENTIFICATION</scope>
    <source>
        <strain evidence="12">PS312</strain>
    </source>
</reference>
<comment type="similarity">
    <text evidence="2">Belongs to the cytidylyltransferase family.</text>
</comment>
<evidence type="ECO:0000256" key="9">
    <source>
        <dbReference type="ARBA" id="ARBA00024191"/>
    </source>
</evidence>
<dbReference type="InterPro" id="IPR041723">
    <property type="entry name" value="CCT"/>
</dbReference>
<evidence type="ECO:0000313" key="13">
    <source>
        <dbReference type="Proteomes" id="UP000005239"/>
    </source>
</evidence>
<dbReference type="Pfam" id="PF01467">
    <property type="entry name" value="CTP_transf_like"/>
    <property type="match status" value="2"/>
</dbReference>
<organism evidence="12 13">
    <name type="scientific">Pristionchus pacificus</name>
    <name type="common">Parasitic nematode worm</name>
    <dbReference type="NCBI Taxonomy" id="54126"/>
    <lineage>
        <taxon>Eukaryota</taxon>
        <taxon>Metazoa</taxon>
        <taxon>Ecdysozoa</taxon>
        <taxon>Nematoda</taxon>
        <taxon>Chromadorea</taxon>
        <taxon>Rhabditida</taxon>
        <taxon>Rhabditina</taxon>
        <taxon>Diplogasteromorpha</taxon>
        <taxon>Diplogasteroidea</taxon>
        <taxon>Neodiplogasteridae</taxon>
        <taxon>Pristionchus</taxon>
    </lineage>
</organism>
<dbReference type="CDD" id="cd02173">
    <property type="entry name" value="ECT"/>
    <property type="match status" value="1"/>
</dbReference>
<keyword evidence="7" id="KW-0594">Phospholipid biosynthesis</keyword>
<accession>A0A8R1U5G7</accession>
<keyword evidence="13" id="KW-1185">Reference proteome</keyword>
<evidence type="ECO:0000256" key="6">
    <source>
        <dbReference type="ARBA" id="ARBA00023098"/>
    </source>
</evidence>
<dbReference type="SUPFAM" id="SSF52374">
    <property type="entry name" value="Nucleotidylyl transferase"/>
    <property type="match status" value="2"/>
</dbReference>
<dbReference type="OrthoDB" id="40021at2759"/>